<dbReference type="SUPFAM" id="SSF48208">
    <property type="entry name" value="Six-hairpin glycosidases"/>
    <property type="match status" value="1"/>
</dbReference>
<dbReference type="PANTHER" id="PTHR22298">
    <property type="entry name" value="ENDO-1,4-BETA-GLUCANASE"/>
    <property type="match status" value="1"/>
</dbReference>
<name>A0ABV4UV74_9BACL</name>
<keyword evidence="2" id="KW-0378">Hydrolase</keyword>
<feature type="chain" id="PRO_5045729474" evidence="6">
    <location>
        <begin position="21"/>
        <end position="731"/>
    </location>
</feature>
<dbReference type="Pfam" id="PF00759">
    <property type="entry name" value="Glyco_hydro_9"/>
    <property type="match status" value="1"/>
</dbReference>
<evidence type="ECO:0000313" key="9">
    <source>
        <dbReference type="Proteomes" id="UP001575622"/>
    </source>
</evidence>
<dbReference type="Pfam" id="PF00754">
    <property type="entry name" value="F5_F8_type_C"/>
    <property type="match status" value="1"/>
</dbReference>
<evidence type="ECO:0000259" key="7">
    <source>
        <dbReference type="PROSITE" id="PS50022"/>
    </source>
</evidence>
<gene>
    <name evidence="8" type="ORF">ACEU3E_05170</name>
</gene>
<dbReference type="InterPro" id="IPR014756">
    <property type="entry name" value="Ig_E-set"/>
</dbReference>
<comment type="caution">
    <text evidence="8">The sequence shown here is derived from an EMBL/GenBank/DDBJ whole genome shotgun (WGS) entry which is preliminary data.</text>
</comment>
<protein>
    <submittedName>
        <fullName evidence="8">Discoidin domain-containing protein</fullName>
    </submittedName>
</protein>
<evidence type="ECO:0000256" key="2">
    <source>
        <dbReference type="ARBA" id="ARBA00022801"/>
    </source>
</evidence>
<proteinExistence type="inferred from homology"/>
<dbReference type="RefSeq" id="WP_373949058.1">
    <property type="nucleotide sequence ID" value="NZ_JBHDLN010000002.1"/>
</dbReference>
<sequence length="731" mass="79583">MRKRIMMLVLSCLIVLSAFAASPGSSYAAANAIRVNQVGYEKTYPKTAVVDWSSSGAKPTSFELIDASTSQSVFQGAIAAADWKSMTSWYSDRVFAKLDFTAFRTPGKYKIRIVQGGTVTSPAFDIDDALLFKKTFGPALDYFFKSRNAGAVWNADAKAKLYGSNPAQTRDVRGGWYDASGDISKYLSHLQYTNFMTPQQTPLVVWAMSYIRDRYPAQLDAIGKKAALEQEAAFGADFLVRMKANNPYFYVTVFDNWTGDLSKRYVAAYSNSSGDKSANYQAAFREGGGMAIAALAASARLGLSGEFTSADYLNAAVSAYAHLKTNNTSYTDNGVENIIDDYCALIAATELYKATNNQTYLTDARARVASIVSRQHAEGWYYADGGSRPYYHAAEAGMPALALALYAQTDTAASQTTNIDSIKNYINHLIAITGEVPNGFGLSRQVTKHNGKLRKDFFIPRQNESNYWWQGENARLSSLSAMSLIGGKSAFASSANLPGAYRTYYADQLDWILGKNPYGISMLRGFGTNHPDYSSTKYGHTDLDGGISNGIHSKNNDGSGIDFIQSGGERWRSLEQWIPHAAWYMLAITSILDEVPVTPPPTGGNLALGKPAVASSVEGPGFEASKAVDGNSGTRWASVEGKDSQWIYVDLGSSQAVSKVKLRWEAAYASAYKIQVSDNATGWTDVYTTTSGNGGTDEVTFASQNARYVRVLCTARGTAYGYSLFEFEVYS</sequence>
<dbReference type="InterPro" id="IPR008979">
    <property type="entry name" value="Galactose-bd-like_sf"/>
</dbReference>
<evidence type="ECO:0000256" key="5">
    <source>
        <dbReference type="ARBA" id="ARBA00023326"/>
    </source>
</evidence>
<evidence type="ECO:0000313" key="8">
    <source>
        <dbReference type="EMBL" id="MFB0841550.1"/>
    </source>
</evidence>
<keyword evidence="6" id="KW-0732">Signal</keyword>
<keyword evidence="4" id="KW-0326">Glycosidase</keyword>
<dbReference type="SUPFAM" id="SSF49785">
    <property type="entry name" value="Galactose-binding domain-like"/>
    <property type="match status" value="1"/>
</dbReference>
<dbReference type="InterPro" id="IPR012341">
    <property type="entry name" value="6hp_glycosidase-like_sf"/>
</dbReference>
<dbReference type="InterPro" id="IPR001701">
    <property type="entry name" value="Glyco_hydro_9"/>
</dbReference>
<dbReference type="Proteomes" id="UP001575622">
    <property type="component" value="Unassembled WGS sequence"/>
</dbReference>
<dbReference type="PROSITE" id="PS50022">
    <property type="entry name" value="FA58C_3"/>
    <property type="match status" value="1"/>
</dbReference>
<dbReference type="EMBL" id="JBHDLN010000002">
    <property type="protein sequence ID" value="MFB0841550.1"/>
    <property type="molecule type" value="Genomic_DNA"/>
</dbReference>
<feature type="domain" description="F5/8 type C" evidence="7">
    <location>
        <begin position="590"/>
        <end position="731"/>
    </location>
</feature>
<dbReference type="InterPro" id="IPR008928">
    <property type="entry name" value="6-hairpin_glycosidase_sf"/>
</dbReference>
<dbReference type="InterPro" id="IPR004197">
    <property type="entry name" value="Cellulase_Ig-like"/>
</dbReference>
<dbReference type="Gene3D" id="1.50.10.10">
    <property type="match status" value="1"/>
</dbReference>
<keyword evidence="9" id="KW-1185">Reference proteome</keyword>
<evidence type="ECO:0000256" key="1">
    <source>
        <dbReference type="ARBA" id="ARBA00007072"/>
    </source>
</evidence>
<evidence type="ECO:0000256" key="6">
    <source>
        <dbReference type="SAM" id="SignalP"/>
    </source>
</evidence>
<comment type="similarity">
    <text evidence="1">Belongs to the glycosyl hydrolase 9 (cellulase E) family.</text>
</comment>
<dbReference type="Gene3D" id="2.60.120.260">
    <property type="entry name" value="Galactose-binding domain-like"/>
    <property type="match status" value="1"/>
</dbReference>
<feature type="signal peptide" evidence="6">
    <location>
        <begin position="1"/>
        <end position="20"/>
    </location>
</feature>
<dbReference type="Pfam" id="PF02927">
    <property type="entry name" value="CelD_N"/>
    <property type="match status" value="1"/>
</dbReference>
<evidence type="ECO:0000256" key="4">
    <source>
        <dbReference type="ARBA" id="ARBA00023295"/>
    </source>
</evidence>
<dbReference type="Gene3D" id="2.60.40.10">
    <property type="entry name" value="Immunoglobulins"/>
    <property type="match status" value="1"/>
</dbReference>
<dbReference type="CDD" id="cd02850">
    <property type="entry name" value="E_set_Cellulase_N"/>
    <property type="match status" value="1"/>
</dbReference>
<evidence type="ECO:0000256" key="3">
    <source>
        <dbReference type="ARBA" id="ARBA00023277"/>
    </source>
</evidence>
<dbReference type="InterPro" id="IPR000421">
    <property type="entry name" value="FA58C"/>
</dbReference>
<dbReference type="SUPFAM" id="SSF81296">
    <property type="entry name" value="E set domains"/>
    <property type="match status" value="1"/>
</dbReference>
<keyword evidence="5" id="KW-0624">Polysaccharide degradation</keyword>
<reference evidence="8 9" key="1">
    <citation type="submission" date="2024-09" db="EMBL/GenBank/DDBJ databases">
        <authorList>
            <person name="Makale K.P.P."/>
            <person name="Makhzoum A."/>
            <person name="Rantong G."/>
            <person name="Rahube T.O."/>
        </authorList>
    </citation>
    <scope>NUCLEOTIDE SEQUENCE [LARGE SCALE GENOMIC DNA]</scope>
    <source>
        <strain evidence="8 9">KM_D13</strain>
    </source>
</reference>
<accession>A0ABV4UV74</accession>
<keyword evidence="3" id="KW-0119">Carbohydrate metabolism</keyword>
<organism evidence="8 9">
    <name type="scientific">Paenibacillus oleatilyticus</name>
    <dbReference type="NCBI Taxonomy" id="2594886"/>
    <lineage>
        <taxon>Bacteria</taxon>
        <taxon>Bacillati</taxon>
        <taxon>Bacillota</taxon>
        <taxon>Bacilli</taxon>
        <taxon>Bacillales</taxon>
        <taxon>Paenibacillaceae</taxon>
        <taxon>Paenibacillus</taxon>
    </lineage>
</organism>
<dbReference type="InterPro" id="IPR013783">
    <property type="entry name" value="Ig-like_fold"/>
</dbReference>